<gene>
    <name evidence="1" type="ORF">BO97DRAFT_403856</name>
</gene>
<accession>A0A395I5J6</accession>
<organism evidence="1 2">
    <name type="scientific">Aspergillus homomorphus (strain CBS 101889)</name>
    <dbReference type="NCBI Taxonomy" id="1450537"/>
    <lineage>
        <taxon>Eukaryota</taxon>
        <taxon>Fungi</taxon>
        <taxon>Dikarya</taxon>
        <taxon>Ascomycota</taxon>
        <taxon>Pezizomycotina</taxon>
        <taxon>Eurotiomycetes</taxon>
        <taxon>Eurotiomycetidae</taxon>
        <taxon>Eurotiales</taxon>
        <taxon>Aspergillaceae</taxon>
        <taxon>Aspergillus</taxon>
        <taxon>Aspergillus subgen. Circumdati</taxon>
    </lineage>
</organism>
<dbReference type="OrthoDB" id="4367324at2759"/>
<dbReference type="EMBL" id="KZ824273">
    <property type="protein sequence ID" value="RAL14803.1"/>
    <property type="molecule type" value="Genomic_DNA"/>
</dbReference>
<dbReference type="AlphaFoldDB" id="A0A395I5J6"/>
<dbReference type="Proteomes" id="UP000248961">
    <property type="component" value="Unassembled WGS sequence"/>
</dbReference>
<keyword evidence="2" id="KW-1185">Reference proteome</keyword>
<protein>
    <submittedName>
        <fullName evidence="1">Uncharacterized protein</fullName>
    </submittedName>
</protein>
<evidence type="ECO:0000313" key="2">
    <source>
        <dbReference type="Proteomes" id="UP000248961"/>
    </source>
</evidence>
<dbReference type="GeneID" id="37199119"/>
<proteinExistence type="predicted"/>
<name>A0A395I5J6_ASPHC</name>
<dbReference type="RefSeq" id="XP_025553957.1">
    <property type="nucleotide sequence ID" value="XM_025694830.1"/>
</dbReference>
<sequence>MTSQVSLMSYLQHGLPHLPVLDQAQSPPNTQNDHYREADITRVGHWTEFNLAAIQQQYGALLAAARIPDEPFQPSPPRPINSKRAVQSRINAYLTNRIIRALRCGFSYLKSTQQLANLTVVNYDAGTMAATIEDFTPDLAFFDPNLEIKTRPNRVPGDIEPSFKWSLDLRNHPDPTVRTEFKQALAQVNFYMNQHHARYGFILTDCELVAIRRLDRDGSLELADSIPWSARGSASQPRLTVLLGIWYLGMLAANDQDWSLD</sequence>
<dbReference type="VEuPathDB" id="FungiDB:BO97DRAFT_403856"/>
<reference evidence="1 2" key="1">
    <citation type="submission" date="2018-02" db="EMBL/GenBank/DDBJ databases">
        <title>The genomes of Aspergillus section Nigri reveals drivers in fungal speciation.</title>
        <authorList>
            <consortium name="DOE Joint Genome Institute"/>
            <person name="Vesth T.C."/>
            <person name="Nybo J."/>
            <person name="Theobald S."/>
            <person name="Brandl J."/>
            <person name="Frisvad J.C."/>
            <person name="Nielsen K.F."/>
            <person name="Lyhne E.K."/>
            <person name="Kogle M.E."/>
            <person name="Kuo A."/>
            <person name="Riley R."/>
            <person name="Clum A."/>
            <person name="Nolan M."/>
            <person name="Lipzen A."/>
            <person name="Salamov A."/>
            <person name="Henrissat B."/>
            <person name="Wiebenga A."/>
            <person name="De vries R.P."/>
            <person name="Grigoriev I.V."/>
            <person name="Mortensen U.H."/>
            <person name="Andersen M.R."/>
            <person name="Baker S.E."/>
        </authorList>
    </citation>
    <scope>NUCLEOTIDE SEQUENCE [LARGE SCALE GENOMIC DNA]</scope>
    <source>
        <strain evidence="1 2">CBS 101889</strain>
    </source>
</reference>
<evidence type="ECO:0000313" key="1">
    <source>
        <dbReference type="EMBL" id="RAL14803.1"/>
    </source>
</evidence>
<dbReference type="STRING" id="1450537.A0A395I5J6"/>